<sequence length="164" mass="17391">MSLGAVRARPAPKPAPAAAPDPTLLKVARATVAQMQGDRTATLGSMAAPVIGMMQQIGIEVPDKAQVLVQEVVMPTPTAHYDELLAIQARGFATVLNKDELQAIAAFHVPPAGKRFAAVQPPLARIQRAGMQQWMQSVMPAMRGKPTTAIQAHGWPPGKPAKPR</sequence>
<dbReference type="RefSeq" id="WP_209651342.1">
    <property type="nucleotide sequence ID" value="NZ_JBEPNV010000002.1"/>
</dbReference>
<proteinExistence type="predicted"/>
<feature type="domain" description="DUF2059" evidence="2">
    <location>
        <begin position="88"/>
        <end position="140"/>
    </location>
</feature>
<dbReference type="Pfam" id="PF09832">
    <property type="entry name" value="DUF2059"/>
    <property type="match status" value="1"/>
</dbReference>
<organism evidence="3 4">
    <name type="scientific">Methylobacterium radiotolerans</name>
    <dbReference type="NCBI Taxonomy" id="31998"/>
    <lineage>
        <taxon>Bacteria</taxon>
        <taxon>Pseudomonadati</taxon>
        <taxon>Pseudomonadota</taxon>
        <taxon>Alphaproteobacteria</taxon>
        <taxon>Hyphomicrobiales</taxon>
        <taxon>Methylobacteriaceae</taxon>
        <taxon>Methylobacterium</taxon>
    </lineage>
</organism>
<name>A0ABV2NTN0_9HYPH</name>
<accession>A0ABV2NTN0</accession>
<evidence type="ECO:0000313" key="3">
    <source>
        <dbReference type="EMBL" id="MET3869671.1"/>
    </source>
</evidence>
<dbReference type="EMBL" id="JBEPNW010000003">
    <property type="protein sequence ID" value="MET3869671.1"/>
    <property type="molecule type" value="Genomic_DNA"/>
</dbReference>
<protein>
    <recommendedName>
        <fullName evidence="2">DUF2059 domain-containing protein</fullName>
    </recommendedName>
</protein>
<comment type="caution">
    <text evidence="3">The sequence shown here is derived from an EMBL/GenBank/DDBJ whole genome shotgun (WGS) entry which is preliminary data.</text>
</comment>
<evidence type="ECO:0000256" key="1">
    <source>
        <dbReference type="SAM" id="MobiDB-lite"/>
    </source>
</evidence>
<reference evidence="3 4" key="1">
    <citation type="submission" date="2024-06" db="EMBL/GenBank/DDBJ databases">
        <title>Genomics of switchgrass bacterial isolates.</title>
        <authorList>
            <person name="Shade A."/>
        </authorList>
    </citation>
    <scope>NUCLEOTIDE SEQUENCE [LARGE SCALE GENOMIC DNA]</scope>
    <source>
        <strain evidence="3 4">PvP084</strain>
    </source>
</reference>
<evidence type="ECO:0000313" key="4">
    <source>
        <dbReference type="Proteomes" id="UP001549119"/>
    </source>
</evidence>
<keyword evidence="4" id="KW-1185">Reference proteome</keyword>
<gene>
    <name evidence="3" type="ORF">ABIC20_007049</name>
</gene>
<dbReference type="Proteomes" id="UP001549119">
    <property type="component" value="Unassembled WGS sequence"/>
</dbReference>
<feature type="region of interest" description="Disordered" evidence="1">
    <location>
        <begin position="1"/>
        <end position="20"/>
    </location>
</feature>
<evidence type="ECO:0000259" key="2">
    <source>
        <dbReference type="Pfam" id="PF09832"/>
    </source>
</evidence>
<dbReference type="InterPro" id="IPR018637">
    <property type="entry name" value="DUF2059"/>
</dbReference>